<evidence type="ECO:0000256" key="1">
    <source>
        <dbReference type="ARBA" id="ARBA00012726"/>
    </source>
</evidence>
<sequence length="562" mass="64583">ALKMMFNEAIEQIDEQNIIYKSNNFVIKFTMISESDFKYQFEQTIPDLLTQQLESSQESIFEIIQCVANFEIDSHVVKEDVPKKAIDSLQQQNDQKPQEEVHLSSQVQFQTVHGRHEVAYVYTTDVEDGALQQIKHLCNHIQAKDAHVRVMPDVHIGQSCIIGYTARLTKYIVPTLVGVDIGCGVSASRFQYKVKDLKHFFTAFDEAVRNLVPSGYSRQNKQCDSITLQGYYKQTDLGKSGMKYVEFHRLLTDMAKKMDITLWRSIGTLGGGNHFIEVDQSQNGDLWLLVHTGSRNVGFMVAMHHKLRSQKEEVDYFGIADQLLRNEEIVIQDCLKDELIEVLTQKMNEKAMTKNQQIQIVKKIKTVSNINDMNFLINQRRENYIHDMKLAQCYAQLNRLCIEDLLHGFIQNYAEQNKLDQVKEKHQMGDRVESVHNYIDFEAGIIRKGAISAQKGEKLIIPLNMKEGCVFGLGLGNPEWNFSAPHGAGRKMSRTDAKYLLDIEKYKSDMKDVWSSCVHNGTLDECPEAYKSYETVLDFLQQSVQVVEKMRSLYNFKAGEEK</sequence>
<protein>
    <recommendedName>
        <fullName evidence="1">3'-phosphate/5'-hydroxy nucleic acid ligase</fullName>
        <ecNumber evidence="1">6.5.1.8</ecNumber>
    </recommendedName>
</protein>
<feature type="binding site" evidence="9">
    <location>
        <begin position="486"/>
        <end position="489"/>
    </location>
    <ligand>
        <name>GMP</name>
        <dbReference type="ChEBI" id="CHEBI:58115"/>
    </ligand>
</feature>
<dbReference type="GO" id="GO:0030145">
    <property type="term" value="F:manganese ion binding"/>
    <property type="evidence" value="ECO:0007669"/>
    <property type="project" value="TreeGrafter"/>
</dbReference>
<dbReference type="PANTHER" id="PTHR43749">
    <property type="entry name" value="RNA-SPLICING LIGASE RTCB"/>
    <property type="match status" value="1"/>
</dbReference>
<dbReference type="GO" id="GO:0006396">
    <property type="term" value="P:RNA processing"/>
    <property type="evidence" value="ECO:0007669"/>
    <property type="project" value="InterPro"/>
</dbReference>
<evidence type="ECO:0000256" key="10">
    <source>
        <dbReference type="PIRSR" id="PIRSR601233-3"/>
    </source>
</evidence>
<dbReference type="GO" id="GO:0003909">
    <property type="term" value="F:DNA ligase activity"/>
    <property type="evidence" value="ECO:0007669"/>
    <property type="project" value="TreeGrafter"/>
</dbReference>
<dbReference type="EC" id="6.5.1.8" evidence="1"/>
<comment type="catalytic activity">
    <reaction evidence="7">
        <text>a 3'-end 3'-phospho-ribonucleotide-RNA + a 5'-end dephospho-ribonucleoside-RNA + GTP = a ribonucleotidyl-ribonucleotide-RNA + GMP + diphosphate</text>
        <dbReference type="Rhea" id="RHEA:68076"/>
        <dbReference type="Rhea" id="RHEA-COMP:10463"/>
        <dbReference type="Rhea" id="RHEA-COMP:13936"/>
        <dbReference type="Rhea" id="RHEA-COMP:17355"/>
        <dbReference type="ChEBI" id="CHEBI:33019"/>
        <dbReference type="ChEBI" id="CHEBI:37565"/>
        <dbReference type="ChEBI" id="CHEBI:58115"/>
        <dbReference type="ChEBI" id="CHEBI:83062"/>
        <dbReference type="ChEBI" id="CHEBI:138284"/>
        <dbReference type="ChEBI" id="CHEBI:173118"/>
        <dbReference type="EC" id="6.5.1.8"/>
    </reaction>
</comment>
<dbReference type="InterPro" id="IPR036025">
    <property type="entry name" value="RtcB-like_sf"/>
</dbReference>
<feature type="binding site" evidence="10">
    <location>
        <position position="274"/>
    </location>
    <ligand>
        <name>Mn(2+)</name>
        <dbReference type="ChEBI" id="CHEBI:29035"/>
        <label>1</label>
    </ligand>
</feature>
<evidence type="ECO:0000256" key="4">
    <source>
        <dbReference type="ARBA" id="ARBA00022741"/>
    </source>
</evidence>
<dbReference type="GO" id="GO:0170057">
    <property type="term" value="F:RNA ligase (GTP) activity"/>
    <property type="evidence" value="ECO:0007669"/>
    <property type="project" value="UniProtKB-EC"/>
</dbReference>
<dbReference type="PANTHER" id="PTHR43749:SF2">
    <property type="entry name" value="RNA-SPLICING LIGASE RTCB"/>
    <property type="match status" value="1"/>
</dbReference>
<evidence type="ECO:0000256" key="8">
    <source>
        <dbReference type="PIRSR" id="PIRSR601233-1"/>
    </source>
</evidence>
<keyword evidence="2" id="KW-0436">Ligase</keyword>
<proteinExistence type="predicted"/>
<feature type="binding site" evidence="10">
    <location>
        <position position="180"/>
    </location>
    <ligand>
        <name>Mn(2+)</name>
        <dbReference type="ChEBI" id="CHEBI:29035"/>
        <label>1</label>
    </ligand>
</feature>
<feature type="active site" description="GMP-histidine intermediate" evidence="8">
    <location>
        <position position="486"/>
    </location>
</feature>
<evidence type="ECO:0000256" key="2">
    <source>
        <dbReference type="ARBA" id="ARBA00022598"/>
    </source>
</evidence>
<dbReference type="EMBL" id="GDID01003277">
    <property type="protein sequence ID" value="JAP93329.1"/>
    <property type="molecule type" value="Transcribed_RNA"/>
</dbReference>
<evidence type="ECO:0000256" key="6">
    <source>
        <dbReference type="ARBA" id="ARBA00023211"/>
    </source>
</evidence>
<feature type="binding site" evidence="10">
    <location>
        <position position="291"/>
    </location>
    <ligand>
        <name>Mn(2+)</name>
        <dbReference type="ChEBI" id="CHEBI:29035"/>
        <label>2</label>
    </ligand>
</feature>
<comment type="cofactor">
    <cofactor evidence="10">
        <name>Mn(2+)</name>
        <dbReference type="ChEBI" id="CHEBI:29035"/>
    </cofactor>
    <text evidence="10">Binds 2 manganese ions per subunit.</text>
</comment>
<reference evidence="11" key="1">
    <citation type="submission" date="2015-07" db="EMBL/GenBank/DDBJ databases">
        <title>Adaptation to a free-living lifestyle via gene acquisitions in the diplomonad Trepomonas sp. PC1.</title>
        <authorList>
            <person name="Xu F."/>
            <person name="Jerlstrom-Hultqvist J."/>
            <person name="Kolisko M."/>
            <person name="Simpson A.G.B."/>
            <person name="Roger A.J."/>
            <person name="Svard S.G."/>
            <person name="Andersson J.O."/>
        </authorList>
    </citation>
    <scope>NUCLEOTIDE SEQUENCE</scope>
    <source>
        <strain evidence="11">PC1</strain>
    </source>
</reference>
<dbReference type="SUPFAM" id="SSF103365">
    <property type="entry name" value="Hypothetical protein PH1602"/>
    <property type="match status" value="1"/>
</dbReference>
<keyword evidence="6 10" id="KW-0464">Manganese</keyword>
<evidence type="ECO:0000256" key="9">
    <source>
        <dbReference type="PIRSR" id="PIRSR601233-2"/>
    </source>
</evidence>
<dbReference type="GO" id="GO:0006281">
    <property type="term" value="P:DNA repair"/>
    <property type="evidence" value="ECO:0007669"/>
    <property type="project" value="TreeGrafter"/>
</dbReference>
<gene>
    <name evidence="11" type="ORF">TPC1_14434</name>
</gene>
<dbReference type="Pfam" id="PF01139">
    <property type="entry name" value="RtcB"/>
    <property type="match status" value="1"/>
</dbReference>
<organism evidence="11">
    <name type="scientific">Trepomonas sp. PC1</name>
    <dbReference type="NCBI Taxonomy" id="1076344"/>
    <lineage>
        <taxon>Eukaryota</taxon>
        <taxon>Metamonada</taxon>
        <taxon>Diplomonadida</taxon>
        <taxon>Hexamitidae</taxon>
        <taxon>Hexamitinae</taxon>
        <taxon>Trepomonas</taxon>
    </lineage>
</organism>
<feature type="non-terminal residue" evidence="11">
    <location>
        <position position="1"/>
    </location>
</feature>
<feature type="binding site" evidence="10">
    <location>
        <position position="407"/>
    </location>
    <ligand>
        <name>Mn(2+)</name>
        <dbReference type="ChEBI" id="CHEBI:29035"/>
        <label>2</label>
    </ligand>
</feature>
<keyword evidence="4 9" id="KW-0547">Nucleotide-binding</keyword>
<dbReference type="InterPro" id="IPR052915">
    <property type="entry name" value="RtcB-like"/>
</dbReference>
<evidence type="ECO:0000256" key="3">
    <source>
        <dbReference type="ARBA" id="ARBA00022723"/>
    </source>
</evidence>
<feature type="binding site" evidence="9">
    <location>
        <begin position="273"/>
        <end position="277"/>
    </location>
    <ligand>
        <name>GMP</name>
        <dbReference type="ChEBI" id="CHEBI:58115"/>
    </ligand>
</feature>
<evidence type="ECO:0000256" key="7">
    <source>
        <dbReference type="ARBA" id="ARBA00047746"/>
    </source>
</evidence>
<dbReference type="AlphaFoldDB" id="A0A146KDD2"/>
<dbReference type="Gene3D" id="3.90.1860.10">
    <property type="entry name" value="tRNA-splicing ligase RtcB"/>
    <property type="match status" value="1"/>
</dbReference>
<evidence type="ECO:0000256" key="5">
    <source>
        <dbReference type="ARBA" id="ARBA00023134"/>
    </source>
</evidence>
<keyword evidence="3 10" id="KW-0479">Metal-binding</keyword>
<name>A0A146KDD2_9EUKA</name>
<feature type="binding site" evidence="9">
    <location>
        <begin position="462"/>
        <end position="465"/>
    </location>
    <ligand>
        <name>GMP</name>
        <dbReference type="ChEBI" id="CHEBI:58115"/>
    </ligand>
</feature>
<keyword evidence="5 9" id="KW-0342">GTP-binding</keyword>
<dbReference type="GO" id="GO:0005525">
    <property type="term" value="F:GTP binding"/>
    <property type="evidence" value="ECO:0007669"/>
    <property type="project" value="UniProtKB-KW"/>
</dbReference>
<dbReference type="GO" id="GO:0042245">
    <property type="term" value="P:RNA repair"/>
    <property type="evidence" value="ECO:0007669"/>
    <property type="project" value="TreeGrafter"/>
</dbReference>
<accession>A0A146KDD2</accession>
<evidence type="ECO:0000313" key="11">
    <source>
        <dbReference type="EMBL" id="JAP93329.1"/>
    </source>
</evidence>
<dbReference type="InterPro" id="IPR001233">
    <property type="entry name" value="RtcB"/>
</dbReference>